<dbReference type="AlphaFoldDB" id="A0A6J4UN48"/>
<proteinExistence type="predicted"/>
<evidence type="ECO:0000313" key="3">
    <source>
        <dbReference type="EMBL" id="CAA9555394.1"/>
    </source>
</evidence>
<evidence type="ECO:0000256" key="1">
    <source>
        <dbReference type="SAM" id="MobiDB-lite"/>
    </source>
</evidence>
<accession>A0A6J4UN48</accession>
<keyword evidence="2" id="KW-0732">Signal</keyword>
<sequence>MHRRTVLGSVVPGVLVGSLPFGGAALAAQNTGPTGVAAHPLTGIWLVMANPPAPADPQFPATAAFAADGSVLVVVPPNQAGSGGVQFASPYVGVWEADTDRRGHFTAVLLLSGADGVFLGSVTLDGYPEVGADGQTFVDDRLRETVTIRDAAGAVIEVIPPGPNRRPVTGTRMGVGAPGFPEGTAATPAP</sequence>
<name>A0A6J4UN48_9BACT</name>
<organism evidence="3">
    <name type="scientific">uncultured Thermomicrobiales bacterium</name>
    <dbReference type="NCBI Taxonomy" id="1645740"/>
    <lineage>
        <taxon>Bacteria</taxon>
        <taxon>Pseudomonadati</taxon>
        <taxon>Thermomicrobiota</taxon>
        <taxon>Thermomicrobia</taxon>
        <taxon>Thermomicrobiales</taxon>
        <taxon>environmental samples</taxon>
    </lineage>
</organism>
<feature type="region of interest" description="Disordered" evidence="1">
    <location>
        <begin position="160"/>
        <end position="190"/>
    </location>
</feature>
<feature type="chain" id="PRO_5026707169" description="Lipocalin-like domain-containing protein" evidence="2">
    <location>
        <begin position="28"/>
        <end position="190"/>
    </location>
</feature>
<dbReference type="EMBL" id="CADCWF010000131">
    <property type="protein sequence ID" value="CAA9555394.1"/>
    <property type="molecule type" value="Genomic_DNA"/>
</dbReference>
<evidence type="ECO:0008006" key="4">
    <source>
        <dbReference type="Google" id="ProtNLM"/>
    </source>
</evidence>
<reference evidence="3" key="1">
    <citation type="submission" date="2020-02" db="EMBL/GenBank/DDBJ databases">
        <authorList>
            <person name="Meier V. D."/>
        </authorList>
    </citation>
    <scope>NUCLEOTIDE SEQUENCE</scope>
    <source>
        <strain evidence="3">AVDCRST_MAG59</strain>
    </source>
</reference>
<evidence type="ECO:0000256" key="2">
    <source>
        <dbReference type="SAM" id="SignalP"/>
    </source>
</evidence>
<protein>
    <recommendedName>
        <fullName evidence="4">Lipocalin-like domain-containing protein</fullName>
    </recommendedName>
</protein>
<feature type="signal peptide" evidence="2">
    <location>
        <begin position="1"/>
        <end position="27"/>
    </location>
</feature>
<gene>
    <name evidence="3" type="ORF">AVDCRST_MAG59-2116</name>
</gene>